<dbReference type="InterPro" id="IPR001647">
    <property type="entry name" value="HTH_TetR"/>
</dbReference>
<dbReference type="InterPro" id="IPR009057">
    <property type="entry name" value="Homeodomain-like_sf"/>
</dbReference>
<evidence type="ECO:0000259" key="5">
    <source>
        <dbReference type="PROSITE" id="PS50977"/>
    </source>
</evidence>
<dbReference type="InterPro" id="IPR036271">
    <property type="entry name" value="Tet_transcr_reg_TetR-rel_C_sf"/>
</dbReference>
<dbReference type="InterPro" id="IPR050109">
    <property type="entry name" value="HTH-type_TetR-like_transc_reg"/>
</dbReference>
<name>A0A846M521_9SPHN</name>
<evidence type="ECO:0000256" key="4">
    <source>
        <dbReference type="PROSITE-ProRule" id="PRU00335"/>
    </source>
</evidence>
<evidence type="ECO:0000256" key="2">
    <source>
        <dbReference type="ARBA" id="ARBA00023125"/>
    </source>
</evidence>
<organism evidence="6 7">
    <name type="scientific">Sphingobium vermicomposti</name>
    <dbReference type="NCBI Taxonomy" id="529005"/>
    <lineage>
        <taxon>Bacteria</taxon>
        <taxon>Pseudomonadati</taxon>
        <taxon>Pseudomonadota</taxon>
        <taxon>Alphaproteobacteria</taxon>
        <taxon>Sphingomonadales</taxon>
        <taxon>Sphingomonadaceae</taxon>
        <taxon>Sphingobium</taxon>
    </lineage>
</organism>
<keyword evidence="3" id="KW-0804">Transcription</keyword>
<protein>
    <submittedName>
        <fullName evidence="6">AcrR family transcriptional regulator</fullName>
    </submittedName>
</protein>
<dbReference type="PRINTS" id="PR00455">
    <property type="entry name" value="HTHTETR"/>
</dbReference>
<reference evidence="6 7" key="1">
    <citation type="submission" date="2020-03" db="EMBL/GenBank/DDBJ databases">
        <title>Genomic Encyclopedia of Type Strains, Phase IV (KMG-IV): sequencing the most valuable type-strain genomes for metagenomic binning, comparative biology and taxonomic classification.</title>
        <authorList>
            <person name="Goeker M."/>
        </authorList>
    </citation>
    <scope>NUCLEOTIDE SEQUENCE [LARGE SCALE GENOMIC DNA]</scope>
    <source>
        <strain evidence="6 7">DSM 21299</strain>
    </source>
</reference>
<dbReference type="GO" id="GO:0003700">
    <property type="term" value="F:DNA-binding transcription factor activity"/>
    <property type="evidence" value="ECO:0007669"/>
    <property type="project" value="TreeGrafter"/>
</dbReference>
<dbReference type="Gene3D" id="1.10.10.60">
    <property type="entry name" value="Homeodomain-like"/>
    <property type="match status" value="1"/>
</dbReference>
<sequence>MSEVIAPPALSRRDARRRDRRDAILEVAQQYFLEHGYAATTMSAIAATLGGSKGTLWNYFPNKEELFSAVLRRATAAYHARLARILDEHGELEPTLRCFASDLLRQVTLPESIALVRLAITEAGRSDMGAIFFEIAPRQTRALLAKFLLGAMERGQLRQADPERAALTLITLTLSGCHQKILWGQMDQPTAAQMESDVAFAVDCFLRAYAPETGTH</sequence>
<dbReference type="RefSeq" id="WP_167303916.1">
    <property type="nucleotide sequence ID" value="NZ_JAASQR010000003.1"/>
</dbReference>
<keyword evidence="1" id="KW-0805">Transcription regulation</keyword>
<dbReference type="SUPFAM" id="SSF46689">
    <property type="entry name" value="Homeodomain-like"/>
    <property type="match status" value="1"/>
</dbReference>
<dbReference type="PANTHER" id="PTHR30055">
    <property type="entry name" value="HTH-TYPE TRANSCRIPTIONAL REGULATOR RUTR"/>
    <property type="match status" value="1"/>
</dbReference>
<dbReference type="Gene3D" id="1.10.357.10">
    <property type="entry name" value="Tetracycline Repressor, domain 2"/>
    <property type="match status" value="1"/>
</dbReference>
<dbReference type="EMBL" id="JAASQR010000003">
    <property type="protein sequence ID" value="NIJ17317.1"/>
    <property type="molecule type" value="Genomic_DNA"/>
</dbReference>
<evidence type="ECO:0000313" key="7">
    <source>
        <dbReference type="Proteomes" id="UP000576821"/>
    </source>
</evidence>
<dbReference type="Pfam" id="PF14246">
    <property type="entry name" value="TetR_C_7"/>
    <property type="match status" value="1"/>
</dbReference>
<proteinExistence type="predicted"/>
<dbReference type="Proteomes" id="UP000576821">
    <property type="component" value="Unassembled WGS sequence"/>
</dbReference>
<dbReference type="PANTHER" id="PTHR30055:SF119">
    <property type="entry name" value="NALC"/>
    <property type="match status" value="1"/>
</dbReference>
<dbReference type="SUPFAM" id="SSF48498">
    <property type="entry name" value="Tetracyclin repressor-like, C-terminal domain"/>
    <property type="match status" value="1"/>
</dbReference>
<keyword evidence="2 4" id="KW-0238">DNA-binding</keyword>
<dbReference type="Pfam" id="PF00440">
    <property type="entry name" value="TetR_N"/>
    <property type="match status" value="1"/>
</dbReference>
<dbReference type="GO" id="GO:0000976">
    <property type="term" value="F:transcription cis-regulatory region binding"/>
    <property type="evidence" value="ECO:0007669"/>
    <property type="project" value="TreeGrafter"/>
</dbReference>
<dbReference type="AlphaFoldDB" id="A0A846M521"/>
<feature type="DNA-binding region" description="H-T-H motif" evidence="4">
    <location>
        <begin position="41"/>
        <end position="60"/>
    </location>
</feature>
<evidence type="ECO:0000256" key="1">
    <source>
        <dbReference type="ARBA" id="ARBA00023015"/>
    </source>
</evidence>
<dbReference type="FunFam" id="1.10.10.60:FF:000141">
    <property type="entry name" value="TetR family transcriptional regulator"/>
    <property type="match status" value="1"/>
</dbReference>
<dbReference type="PROSITE" id="PS50977">
    <property type="entry name" value="HTH_TETR_2"/>
    <property type="match status" value="1"/>
</dbReference>
<evidence type="ECO:0000313" key="6">
    <source>
        <dbReference type="EMBL" id="NIJ17317.1"/>
    </source>
</evidence>
<gene>
    <name evidence="6" type="ORF">FHS54_002306</name>
</gene>
<evidence type="ECO:0000256" key="3">
    <source>
        <dbReference type="ARBA" id="ARBA00023163"/>
    </source>
</evidence>
<keyword evidence="7" id="KW-1185">Reference proteome</keyword>
<dbReference type="InterPro" id="IPR039536">
    <property type="entry name" value="TetR_C_Proteobacteria"/>
</dbReference>
<accession>A0A846M521</accession>
<feature type="domain" description="HTH tetR-type" evidence="5">
    <location>
        <begin position="18"/>
        <end position="78"/>
    </location>
</feature>
<comment type="caution">
    <text evidence="6">The sequence shown here is derived from an EMBL/GenBank/DDBJ whole genome shotgun (WGS) entry which is preliminary data.</text>
</comment>